<keyword evidence="1" id="KW-1133">Transmembrane helix</keyword>
<sequence length="184" mass="21553">MEKLGKEIDKVSNYLLQLRLEIWRKYTLFTWQWWTFVAICIIFLVLFFVMIDKKDYLKAIAYFGIVYILNKNLDDTATALDWYDYRMQLEPIIPTFLPANLFVIPVSLSIVYERCKSWGNFTIITALFAGFVSYGALPLAKVAGIYKTKLWNSHLSFISLFLIATIAKLLIDKAEILYEKGRQY</sequence>
<dbReference type="RefSeq" id="WP_318796893.1">
    <property type="nucleotide sequence ID" value="NZ_JARUJP010000003.1"/>
</dbReference>
<evidence type="ECO:0000313" key="3">
    <source>
        <dbReference type="Proteomes" id="UP001281656"/>
    </source>
</evidence>
<comment type="caution">
    <text evidence="2">The sequence shown here is derived from an EMBL/GenBank/DDBJ whole genome shotgun (WGS) entry which is preliminary data.</text>
</comment>
<accession>A0ABU4JQD6</accession>
<name>A0ABU4JQD6_9CLOT</name>
<evidence type="ECO:0000313" key="2">
    <source>
        <dbReference type="EMBL" id="MDW8800359.1"/>
    </source>
</evidence>
<dbReference type="EMBL" id="JARUJP010000003">
    <property type="protein sequence ID" value="MDW8800359.1"/>
    <property type="molecule type" value="Genomic_DNA"/>
</dbReference>
<keyword evidence="3" id="KW-1185">Reference proteome</keyword>
<evidence type="ECO:0000256" key="1">
    <source>
        <dbReference type="SAM" id="Phobius"/>
    </source>
</evidence>
<feature type="transmembrane region" description="Helical" evidence="1">
    <location>
        <begin position="151"/>
        <end position="171"/>
    </location>
</feature>
<organism evidence="2 3">
    <name type="scientific">Clostridium tanneri</name>
    <dbReference type="NCBI Taxonomy" id="3037988"/>
    <lineage>
        <taxon>Bacteria</taxon>
        <taxon>Bacillati</taxon>
        <taxon>Bacillota</taxon>
        <taxon>Clostridia</taxon>
        <taxon>Eubacteriales</taxon>
        <taxon>Clostridiaceae</taxon>
        <taxon>Clostridium</taxon>
    </lineage>
</organism>
<keyword evidence="1" id="KW-0812">Transmembrane</keyword>
<feature type="transmembrane region" description="Helical" evidence="1">
    <location>
        <begin position="31"/>
        <end position="49"/>
    </location>
</feature>
<feature type="transmembrane region" description="Helical" evidence="1">
    <location>
        <begin position="118"/>
        <end position="139"/>
    </location>
</feature>
<keyword evidence="1" id="KW-0472">Membrane</keyword>
<proteinExistence type="predicted"/>
<gene>
    <name evidence="2" type="ORF">P8V03_04240</name>
</gene>
<feature type="transmembrane region" description="Helical" evidence="1">
    <location>
        <begin position="93"/>
        <end position="111"/>
    </location>
</feature>
<protein>
    <submittedName>
        <fullName evidence="2">Uncharacterized protein</fullName>
    </submittedName>
</protein>
<reference evidence="2 3" key="1">
    <citation type="submission" date="2023-04" db="EMBL/GenBank/DDBJ databases">
        <title>Clostridium tannerae sp. nov., isolated from the fecal material of an alpaca.</title>
        <authorList>
            <person name="Miller S."/>
            <person name="Hendry M."/>
            <person name="King J."/>
            <person name="Sankaranarayanan K."/>
            <person name="Lawson P.A."/>
        </authorList>
    </citation>
    <scope>NUCLEOTIDE SEQUENCE [LARGE SCALE GENOMIC DNA]</scope>
    <source>
        <strain evidence="2 3">A1-XYC3</strain>
    </source>
</reference>
<dbReference type="Proteomes" id="UP001281656">
    <property type="component" value="Unassembled WGS sequence"/>
</dbReference>